<reference evidence="1 2" key="1">
    <citation type="submission" date="2019-05" db="EMBL/GenBank/DDBJ databases">
        <authorList>
            <consortium name="Pathogen Informatics"/>
        </authorList>
    </citation>
    <scope>NUCLEOTIDE SEQUENCE [LARGE SCALE GENOMIC DNA]</scope>
    <source>
        <strain evidence="1 2">NCTC13032</strain>
    </source>
</reference>
<dbReference type="EMBL" id="LR590464">
    <property type="protein sequence ID" value="VTP64804.1"/>
    <property type="molecule type" value="Genomic_DNA"/>
</dbReference>
<organism evidence="1 2">
    <name type="scientific">Leclercia adecarboxylata</name>
    <dbReference type="NCBI Taxonomy" id="83655"/>
    <lineage>
        <taxon>Bacteria</taxon>
        <taxon>Pseudomonadati</taxon>
        <taxon>Pseudomonadota</taxon>
        <taxon>Gammaproteobacteria</taxon>
        <taxon>Enterobacterales</taxon>
        <taxon>Enterobacteriaceae</taxon>
        <taxon>Leclercia</taxon>
    </lineage>
</organism>
<sequence length="65" mass="6599">MNPAYDEAFDNFAPQAVRGNAAARQAWATDIVKKAAVASARLGLTAHATFSGIAGLAVDVSLAAP</sequence>
<proteinExistence type="predicted"/>
<dbReference type="AlphaFoldDB" id="A0A4U9HLD1"/>
<evidence type="ECO:0000313" key="2">
    <source>
        <dbReference type="Proteomes" id="UP000310719"/>
    </source>
</evidence>
<dbReference type="Proteomes" id="UP000310719">
    <property type="component" value="Chromosome"/>
</dbReference>
<evidence type="ECO:0000313" key="1">
    <source>
        <dbReference type="EMBL" id="VTP64804.1"/>
    </source>
</evidence>
<accession>A0A4U9HLD1</accession>
<name>A0A4U9HLD1_9ENTR</name>
<protein>
    <submittedName>
        <fullName evidence="1">Uncharacterized protein</fullName>
    </submittedName>
</protein>
<gene>
    <name evidence="1" type="ORF">NCTC13032_01669</name>
</gene>